<dbReference type="STRING" id="1302272.FC96_GL002202"/>
<feature type="transmembrane region" description="Helical" evidence="1">
    <location>
        <begin position="7"/>
        <end position="24"/>
    </location>
</feature>
<evidence type="ECO:0000256" key="1">
    <source>
        <dbReference type="SAM" id="Phobius"/>
    </source>
</evidence>
<dbReference type="PATRIC" id="fig|1302272.5.peg.2252"/>
<keyword evidence="1" id="KW-0812">Transmembrane</keyword>
<dbReference type="AlphaFoldDB" id="A0A0R1HLT9"/>
<feature type="transmembrane region" description="Helical" evidence="1">
    <location>
        <begin position="44"/>
        <end position="62"/>
    </location>
</feature>
<organism evidence="2 3">
    <name type="scientific">Secundilactobacillus kimchicus JCM 15530</name>
    <dbReference type="NCBI Taxonomy" id="1302272"/>
    <lineage>
        <taxon>Bacteria</taxon>
        <taxon>Bacillati</taxon>
        <taxon>Bacillota</taxon>
        <taxon>Bacilli</taxon>
        <taxon>Lactobacillales</taxon>
        <taxon>Lactobacillaceae</taxon>
        <taxon>Secundilactobacillus</taxon>
    </lineage>
</organism>
<dbReference type="OrthoDB" id="2330166at2"/>
<proteinExistence type="predicted"/>
<dbReference type="RefSeq" id="WP_056942692.1">
    <property type="nucleotide sequence ID" value="NZ_AZCX01000006.1"/>
</dbReference>
<name>A0A0R1HLT9_9LACO</name>
<evidence type="ECO:0000313" key="3">
    <source>
        <dbReference type="Proteomes" id="UP000050911"/>
    </source>
</evidence>
<sequence length="300" mass="34985">MKRNWHYIYIPVVVIVIVSVPFIIQNLMSGKFNVTLGGSNDGWLGFWGGYLGAILSVFGVYFQVTKEVREQRVQYNQSKFPKVRIVVGTITLHEISPKIIQMYPGESDRDRINRYRSFTRIWRDSQKEIAGISFANISLNRFYDAIVIIDYSPFEAIEQDGTYQGRMIQRNSDKFAIPEMGESSEQVAILFVSYLWNAYFDNSIKKVQTVKQIRKITIYGQTETGQIIKMFFDGVRPFNYIPRKIKTGSKVAKEYEKISKEDIFPLLKLPLDYGEKWDKIRSVRNTLNLWISIRKRHGES</sequence>
<accession>A0A0R1HLT9</accession>
<keyword evidence="3" id="KW-1185">Reference proteome</keyword>
<keyword evidence="1" id="KW-1133">Transmembrane helix</keyword>
<dbReference type="EMBL" id="AZCX01000006">
    <property type="protein sequence ID" value="KRK47717.1"/>
    <property type="molecule type" value="Genomic_DNA"/>
</dbReference>
<reference evidence="2 3" key="1">
    <citation type="journal article" date="2015" name="Genome Announc.">
        <title>Expanding the biotechnology potential of lactobacilli through comparative genomics of 213 strains and associated genera.</title>
        <authorList>
            <person name="Sun Z."/>
            <person name="Harris H.M."/>
            <person name="McCann A."/>
            <person name="Guo C."/>
            <person name="Argimon S."/>
            <person name="Zhang W."/>
            <person name="Yang X."/>
            <person name="Jeffery I.B."/>
            <person name="Cooney J.C."/>
            <person name="Kagawa T.F."/>
            <person name="Liu W."/>
            <person name="Song Y."/>
            <person name="Salvetti E."/>
            <person name="Wrobel A."/>
            <person name="Rasinkangas P."/>
            <person name="Parkhill J."/>
            <person name="Rea M.C."/>
            <person name="O'Sullivan O."/>
            <person name="Ritari J."/>
            <person name="Douillard F.P."/>
            <person name="Paul Ross R."/>
            <person name="Yang R."/>
            <person name="Briner A.E."/>
            <person name="Felis G.E."/>
            <person name="de Vos W.M."/>
            <person name="Barrangou R."/>
            <person name="Klaenhammer T.R."/>
            <person name="Caufield P.W."/>
            <person name="Cui Y."/>
            <person name="Zhang H."/>
            <person name="O'Toole P.W."/>
        </authorList>
    </citation>
    <scope>NUCLEOTIDE SEQUENCE [LARGE SCALE GENOMIC DNA]</scope>
    <source>
        <strain evidence="2 3">JCM 15530</strain>
    </source>
</reference>
<protein>
    <submittedName>
        <fullName evidence="2">Uncharacterized protein</fullName>
    </submittedName>
</protein>
<keyword evidence="1" id="KW-0472">Membrane</keyword>
<gene>
    <name evidence="2" type="ORF">FC96_GL002202</name>
</gene>
<evidence type="ECO:0000313" key="2">
    <source>
        <dbReference type="EMBL" id="KRK47717.1"/>
    </source>
</evidence>
<comment type="caution">
    <text evidence="2">The sequence shown here is derived from an EMBL/GenBank/DDBJ whole genome shotgun (WGS) entry which is preliminary data.</text>
</comment>
<dbReference type="Proteomes" id="UP000050911">
    <property type="component" value="Unassembled WGS sequence"/>
</dbReference>